<organism evidence="1 2">
    <name type="scientific">Planktothrix pseudagardhii</name>
    <dbReference type="NCBI Taxonomy" id="132604"/>
    <lineage>
        <taxon>Bacteria</taxon>
        <taxon>Bacillati</taxon>
        <taxon>Cyanobacteriota</taxon>
        <taxon>Cyanophyceae</taxon>
        <taxon>Oscillatoriophycideae</taxon>
        <taxon>Oscillatoriales</taxon>
        <taxon>Microcoleaceae</taxon>
        <taxon>Planktothrix</taxon>
    </lineage>
</organism>
<dbReference type="Proteomes" id="UP001153719">
    <property type="component" value="Chromosome"/>
</dbReference>
<proteinExistence type="predicted"/>
<sequence>MMRERFHECSLAALELKRLAAQSNDSSDDNCCTNSQGECQCLSCCCLDRESQQKCYNDNDDCCKDCSNTLDSPEFWERTREILDKNCSSPQKISKCTLSCCTFGISDICCYSSELKI</sequence>
<reference evidence="1" key="1">
    <citation type="submission" date="2020-09" db="EMBL/GenBank/DDBJ databases">
        <authorList>
            <person name="Blom J."/>
        </authorList>
    </citation>
    <scope>NUCLEOTIDE SEQUENCE</scope>
    <source>
        <strain evidence="1">No.713</strain>
    </source>
</reference>
<keyword evidence="2" id="KW-1185">Reference proteome</keyword>
<evidence type="ECO:0000313" key="2">
    <source>
        <dbReference type="Proteomes" id="UP001153719"/>
    </source>
</evidence>
<dbReference type="AlphaFoldDB" id="A0A9W4CYU4"/>
<gene>
    <name evidence="1" type="ORF">NO713_05346</name>
</gene>
<dbReference type="EMBL" id="LR882967">
    <property type="protein sequence ID" value="CAD5985035.1"/>
    <property type="molecule type" value="Genomic_DNA"/>
</dbReference>
<name>A0A9W4CYU4_9CYAN</name>
<dbReference type="KEGG" id="ppsu:NO713_05346"/>
<evidence type="ECO:0000313" key="1">
    <source>
        <dbReference type="EMBL" id="CAD5985035.1"/>
    </source>
</evidence>
<protein>
    <submittedName>
        <fullName evidence="1">Uncharacterized protein</fullName>
    </submittedName>
</protein>
<accession>A0A9W4CYU4</accession>